<reference evidence="4 5" key="1">
    <citation type="submission" date="2015-09" db="EMBL/GenBank/DDBJ databases">
        <authorList>
            <consortium name="Pathogen Informatics"/>
        </authorList>
    </citation>
    <scope>NUCLEOTIDE SEQUENCE [LARGE SCALE GENOMIC DNA]</scope>
    <source>
        <strain evidence="4 5">2789STDY5608850</strain>
    </source>
</reference>
<comment type="similarity">
    <text evidence="1">Belongs to the nitroreductase family.</text>
</comment>
<proteinExistence type="inferred from homology"/>
<protein>
    <submittedName>
        <fullName evidence="4">Putative NADH dehydrogenase/NAD(P)H nitroreductase</fullName>
        <ecNumber evidence="4">1.-.-.-</ecNumber>
        <ecNumber evidence="4">1.6.99.-</ecNumber>
    </submittedName>
</protein>
<evidence type="ECO:0000313" key="5">
    <source>
        <dbReference type="Proteomes" id="UP000095651"/>
    </source>
</evidence>
<dbReference type="InterPro" id="IPR029479">
    <property type="entry name" value="Nitroreductase"/>
</dbReference>
<dbReference type="EC" id="1.6.99.-" evidence="4"/>
<dbReference type="Gene3D" id="2.40.30.100">
    <property type="entry name" value="AF2212/PG0164-like"/>
    <property type="match status" value="1"/>
</dbReference>
<dbReference type="InterPro" id="IPR000415">
    <property type="entry name" value="Nitroreductase-like"/>
</dbReference>
<dbReference type="RefSeq" id="WP_081034277.1">
    <property type="nucleotide sequence ID" value="NZ_CABIXC010000009.1"/>
</dbReference>
<keyword evidence="2 4" id="KW-0560">Oxidoreductase</keyword>
<dbReference type="EC" id="1.-.-.-" evidence="4"/>
<gene>
    <name evidence="4" type="primary">frp</name>
    <name evidence="4" type="ORF">ERS852407_03380</name>
</gene>
<dbReference type="Pfam" id="PF00881">
    <property type="entry name" value="Nitroreductase"/>
    <property type="match status" value="2"/>
</dbReference>
<evidence type="ECO:0000313" key="4">
    <source>
        <dbReference type="EMBL" id="CUO62210.1"/>
    </source>
</evidence>
<dbReference type="SUPFAM" id="SSF55469">
    <property type="entry name" value="FMN-dependent nitroreductase-like"/>
    <property type="match status" value="1"/>
</dbReference>
<organism evidence="4 5">
    <name type="scientific">Hungatella hathewayi</name>
    <dbReference type="NCBI Taxonomy" id="154046"/>
    <lineage>
        <taxon>Bacteria</taxon>
        <taxon>Bacillati</taxon>
        <taxon>Bacillota</taxon>
        <taxon>Clostridia</taxon>
        <taxon>Lachnospirales</taxon>
        <taxon>Lachnospiraceae</taxon>
        <taxon>Hungatella</taxon>
    </lineage>
</organism>
<feature type="domain" description="Nitroreductase" evidence="3">
    <location>
        <begin position="114"/>
        <end position="166"/>
    </location>
</feature>
<feature type="domain" description="Nitroreductase" evidence="3">
    <location>
        <begin position="169"/>
        <end position="255"/>
    </location>
</feature>
<dbReference type="EMBL" id="CYZE01000009">
    <property type="protein sequence ID" value="CUO62210.1"/>
    <property type="molecule type" value="Genomic_DNA"/>
</dbReference>
<dbReference type="PANTHER" id="PTHR43673">
    <property type="entry name" value="NAD(P)H NITROREDUCTASE YDGI-RELATED"/>
    <property type="match status" value="1"/>
</dbReference>
<evidence type="ECO:0000259" key="3">
    <source>
        <dbReference type="Pfam" id="PF00881"/>
    </source>
</evidence>
<name>A0A174GMS7_9FIRM</name>
<dbReference type="AlphaFoldDB" id="A0A174GMS7"/>
<evidence type="ECO:0000256" key="1">
    <source>
        <dbReference type="ARBA" id="ARBA00007118"/>
    </source>
</evidence>
<dbReference type="Gene3D" id="3.40.109.10">
    <property type="entry name" value="NADH Oxidase"/>
    <property type="match status" value="1"/>
</dbReference>
<evidence type="ECO:0000256" key="2">
    <source>
        <dbReference type="ARBA" id="ARBA00023002"/>
    </source>
</evidence>
<dbReference type="PANTHER" id="PTHR43673:SF10">
    <property type="entry name" value="NADH DEHYDROGENASE_NAD(P)H NITROREDUCTASE XCC3605-RELATED"/>
    <property type="match status" value="1"/>
</dbReference>
<dbReference type="InterPro" id="IPR037079">
    <property type="entry name" value="AF2212/PG0164-like_sf"/>
</dbReference>
<accession>A0A174GMS7</accession>
<dbReference type="Pfam" id="PF08922">
    <property type="entry name" value="DUF1905"/>
    <property type="match status" value="1"/>
</dbReference>
<dbReference type="Proteomes" id="UP000095651">
    <property type="component" value="Unassembled WGS sequence"/>
</dbReference>
<dbReference type="InterPro" id="IPR015018">
    <property type="entry name" value="DUF1905"/>
</dbReference>
<dbReference type="SUPFAM" id="SSF141694">
    <property type="entry name" value="AF2212/PG0164-like"/>
    <property type="match status" value="1"/>
</dbReference>
<sequence length="279" mass="29902">MQTFHAEILKDTAGRLTYLPLPFSAREIFHQPKGTIYVQGTINGIPYRSRLLSRGSGCYIMLIDKVLQKSLGFCGLPLPVSVTMSLDAPAQPSGSPAAPSPSLSPCAMDTITAVKTRTSVRHYTDAPITPDALNTLLYAGMCAPSAKNKRPWHFLLLEDRNLLTELSATNPNARMLAGAACGIVVCGDRNIEGTNDFLCEACAAATQNILLCAHSLALGAVWCGVLPHSPWQKLLTQTLNLPPKVSPITVIALGHPVPSATSPEKAATWDPAKLHRATW</sequence>
<dbReference type="GO" id="GO:0016491">
    <property type="term" value="F:oxidoreductase activity"/>
    <property type="evidence" value="ECO:0007669"/>
    <property type="project" value="UniProtKB-KW"/>
</dbReference>